<dbReference type="NCBIfam" id="TIGR02228">
    <property type="entry name" value="sigpep_I_arch"/>
    <property type="match status" value="1"/>
</dbReference>
<dbReference type="Gene3D" id="2.10.109.10">
    <property type="entry name" value="Umud Fragment, subunit A"/>
    <property type="match status" value="1"/>
</dbReference>
<keyword evidence="3 6" id="KW-1133">Transmembrane helix</keyword>
<dbReference type="InterPro" id="IPR036286">
    <property type="entry name" value="LexA/Signal_pep-like_sf"/>
</dbReference>
<evidence type="ECO:0000313" key="9">
    <source>
        <dbReference type="Proteomes" id="UP000244903"/>
    </source>
</evidence>
<evidence type="ECO:0000256" key="4">
    <source>
        <dbReference type="ARBA" id="ARBA00023136"/>
    </source>
</evidence>
<evidence type="ECO:0000256" key="1">
    <source>
        <dbReference type="ARBA" id="ARBA00004370"/>
    </source>
</evidence>
<keyword evidence="9" id="KW-1185">Reference proteome</keyword>
<dbReference type="SUPFAM" id="SSF51306">
    <property type="entry name" value="LexA/Signal peptidase"/>
    <property type="match status" value="1"/>
</dbReference>
<feature type="domain" description="Peptidase S26" evidence="7">
    <location>
        <begin position="35"/>
        <end position="96"/>
    </location>
</feature>
<evidence type="ECO:0000256" key="6">
    <source>
        <dbReference type="SAM" id="Phobius"/>
    </source>
</evidence>
<dbReference type="GO" id="GO:0009003">
    <property type="term" value="F:signal peptidase activity"/>
    <property type="evidence" value="ECO:0007669"/>
    <property type="project" value="UniProtKB-EC"/>
</dbReference>
<dbReference type="PANTHER" id="PTHR10806:SF6">
    <property type="entry name" value="SIGNAL PEPTIDASE COMPLEX CATALYTIC SUBUNIT SEC11"/>
    <property type="match status" value="1"/>
</dbReference>
<evidence type="ECO:0000256" key="3">
    <source>
        <dbReference type="ARBA" id="ARBA00022989"/>
    </source>
</evidence>
<reference evidence="8 9" key="1">
    <citation type="submission" date="2016-04" db="EMBL/GenBank/DDBJ databases">
        <title>Complete genome sequence of the haloalkaliphilic hydrocarbon-degrading bacterium Dietzia psychralcaliphila ILA-1T, isolated from a drain of a fish product-processing plant.</title>
        <authorList>
            <person name="Zhao J."/>
            <person name="Hu B."/>
            <person name="Geng S."/>
            <person name="Nie Y."/>
            <person name="Tang Y."/>
        </authorList>
    </citation>
    <scope>NUCLEOTIDE SEQUENCE [LARGE SCALE GENOMIC DNA]</scope>
    <source>
        <strain evidence="8 9">ILA-1</strain>
    </source>
</reference>
<organism evidence="8 9">
    <name type="scientific">Dietzia psychralcaliphila</name>
    <dbReference type="NCBI Taxonomy" id="139021"/>
    <lineage>
        <taxon>Bacteria</taxon>
        <taxon>Bacillati</taxon>
        <taxon>Actinomycetota</taxon>
        <taxon>Actinomycetes</taxon>
        <taxon>Mycobacteriales</taxon>
        <taxon>Dietziaceae</taxon>
        <taxon>Dietzia</taxon>
    </lineage>
</organism>
<dbReference type="Proteomes" id="UP000244903">
    <property type="component" value="Chromosome"/>
</dbReference>
<evidence type="ECO:0000256" key="2">
    <source>
        <dbReference type="ARBA" id="ARBA00022692"/>
    </source>
</evidence>
<keyword evidence="2 6" id="KW-0812">Transmembrane</keyword>
<dbReference type="KEGG" id="dpc:A6048_03350"/>
<dbReference type="GO" id="GO:0004252">
    <property type="term" value="F:serine-type endopeptidase activity"/>
    <property type="evidence" value="ECO:0007669"/>
    <property type="project" value="UniProtKB-UniRule"/>
</dbReference>
<dbReference type="PANTHER" id="PTHR10806">
    <property type="entry name" value="SIGNAL PEPTIDASE COMPLEX CATALYTIC SUBUNIT SEC11"/>
    <property type="match status" value="1"/>
</dbReference>
<dbReference type="Pfam" id="PF10502">
    <property type="entry name" value="Peptidase_S26"/>
    <property type="match status" value="1"/>
</dbReference>
<feature type="transmembrane region" description="Helical" evidence="6">
    <location>
        <begin position="163"/>
        <end position="181"/>
    </location>
</feature>
<evidence type="ECO:0000259" key="7">
    <source>
        <dbReference type="Pfam" id="PF10502"/>
    </source>
</evidence>
<name>A0AAD0JQN8_9ACTN</name>
<protein>
    <recommendedName>
        <fullName evidence="5">Signal peptidase I</fullName>
        <ecNumber evidence="5">3.4.21.89</ecNumber>
    </recommendedName>
</protein>
<evidence type="ECO:0000313" key="8">
    <source>
        <dbReference type="EMBL" id="AWH94697.1"/>
    </source>
</evidence>
<keyword evidence="4 6" id="KW-0472">Membrane</keyword>
<dbReference type="CDD" id="cd06530">
    <property type="entry name" value="S26_SPase_I"/>
    <property type="match status" value="1"/>
</dbReference>
<gene>
    <name evidence="8" type="ORF">A6048_03350</name>
</gene>
<dbReference type="RefSeq" id="WP_107748775.1">
    <property type="nucleotide sequence ID" value="NZ_CP015453.1"/>
</dbReference>
<dbReference type="EC" id="3.4.21.89" evidence="5"/>
<dbReference type="GO" id="GO:0006465">
    <property type="term" value="P:signal peptide processing"/>
    <property type="evidence" value="ECO:0007669"/>
    <property type="project" value="UniProtKB-UniRule"/>
</dbReference>
<proteinExistence type="predicted"/>
<sequence>MTSVVDRPGAVAEAELERTGVWWWIRTVTSWLLMLIAVAVLAALVVVPRLAGATPYTVLTSSMEPTLSPGTLIVVKPVAATELRAGDVITFQIESDNPAVNTHRITQVAYDAQGTPRFRTQGDANNVADRNLLVPGQIRGKYWYSVPYLGYANNALTGDSRQVLLVVAVGGLSTYALWMFGSGVADVRRRRSGAADAGSENENDDL</sequence>
<evidence type="ECO:0000256" key="5">
    <source>
        <dbReference type="NCBIfam" id="TIGR02228"/>
    </source>
</evidence>
<feature type="transmembrane region" description="Helical" evidence="6">
    <location>
        <begin position="23"/>
        <end position="47"/>
    </location>
</feature>
<dbReference type="GO" id="GO:0016020">
    <property type="term" value="C:membrane"/>
    <property type="evidence" value="ECO:0007669"/>
    <property type="project" value="UniProtKB-SubCell"/>
</dbReference>
<dbReference type="EMBL" id="CP015453">
    <property type="protein sequence ID" value="AWH94697.1"/>
    <property type="molecule type" value="Genomic_DNA"/>
</dbReference>
<accession>A0AAD0JQN8</accession>
<dbReference type="InterPro" id="IPR019533">
    <property type="entry name" value="Peptidase_S26"/>
</dbReference>
<comment type="subcellular location">
    <subcellularLocation>
        <location evidence="1">Membrane</location>
    </subcellularLocation>
</comment>
<dbReference type="InterPro" id="IPR001733">
    <property type="entry name" value="Peptidase_S26B"/>
</dbReference>
<dbReference type="AlphaFoldDB" id="A0AAD0JQN8"/>